<dbReference type="Gene3D" id="1.25.40.10">
    <property type="entry name" value="Tetratricopeptide repeat domain"/>
    <property type="match status" value="1"/>
</dbReference>
<sequence length="234" mass="27494">MNNLKISNRVNKKNLFIILILAVIALAIWLIFGSNNNQGQNNNNQPPIDYVYQLSDFPDTDMDEESTQNLVDRLNNDYGYLHQADDYDVYDLWIEIGNLKLGLMDFEGAVEAWKYDTVLNPINPLAFSNLGNYYKSFARDYDQAAYYFDLSINKDNIGYYHYYVSYADLYETYLPAESYRVETIMLDGMSKPAGQSDVNFYQYLYYFFKDKQLDANKAEYYKNKILELDPEHTF</sequence>
<feature type="transmembrane region" description="Helical" evidence="1">
    <location>
        <begin position="15"/>
        <end position="32"/>
    </location>
</feature>
<dbReference type="Proteomes" id="UP000230564">
    <property type="component" value="Unassembled WGS sequence"/>
</dbReference>
<evidence type="ECO:0000313" key="3">
    <source>
        <dbReference type="Proteomes" id="UP000230564"/>
    </source>
</evidence>
<keyword evidence="1" id="KW-0472">Membrane</keyword>
<comment type="caution">
    <text evidence="2">The sequence shown here is derived from an EMBL/GenBank/DDBJ whole genome shotgun (WGS) entry which is preliminary data.</text>
</comment>
<dbReference type="AlphaFoldDB" id="A0A2H0NDM9"/>
<organism evidence="2 3">
    <name type="scientific">Candidatus Komeilibacteria bacterium CG11_big_fil_rev_8_21_14_0_20_36_20</name>
    <dbReference type="NCBI Taxonomy" id="1974477"/>
    <lineage>
        <taxon>Bacteria</taxon>
        <taxon>Candidatus Komeiliibacteriota</taxon>
    </lineage>
</organism>
<proteinExistence type="predicted"/>
<dbReference type="InterPro" id="IPR011990">
    <property type="entry name" value="TPR-like_helical_dom_sf"/>
</dbReference>
<name>A0A2H0NDM9_9BACT</name>
<gene>
    <name evidence="2" type="ORF">COV55_01085</name>
</gene>
<reference evidence="2 3" key="1">
    <citation type="submission" date="2017-09" db="EMBL/GenBank/DDBJ databases">
        <title>Depth-based differentiation of microbial function through sediment-hosted aquifers and enrichment of novel symbionts in the deep terrestrial subsurface.</title>
        <authorList>
            <person name="Probst A.J."/>
            <person name="Ladd B."/>
            <person name="Jarett J.K."/>
            <person name="Geller-Mcgrath D.E."/>
            <person name="Sieber C.M."/>
            <person name="Emerson J.B."/>
            <person name="Anantharaman K."/>
            <person name="Thomas B.C."/>
            <person name="Malmstrom R."/>
            <person name="Stieglmeier M."/>
            <person name="Klingl A."/>
            <person name="Woyke T."/>
            <person name="Ryan C.M."/>
            <person name="Banfield J.F."/>
        </authorList>
    </citation>
    <scope>NUCLEOTIDE SEQUENCE [LARGE SCALE GENOMIC DNA]</scope>
    <source>
        <strain evidence="2">CG11_big_fil_rev_8_21_14_0_20_36_20</strain>
    </source>
</reference>
<evidence type="ECO:0000256" key="1">
    <source>
        <dbReference type="SAM" id="Phobius"/>
    </source>
</evidence>
<protein>
    <submittedName>
        <fullName evidence="2">Uncharacterized protein</fullName>
    </submittedName>
</protein>
<keyword evidence="1" id="KW-1133">Transmembrane helix</keyword>
<dbReference type="EMBL" id="PCWQ01000007">
    <property type="protein sequence ID" value="PIR07003.1"/>
    <property type="molecule type" value="Genomic_DNA"/>
</dbReference>
<keyword evidence="1" id="KW-0812">Transmembrane</keyword>
<accession>A0A2H0NDM9</accession>
<dbReference type="SUPFAM" id="SSF48452">
    <property type="entry name" value="TPR-like"/>
    <property type="match status" value="1"/>
</dbReference>
<evidence type="ECO:0000313" key="2">
    <source>
        <dbReference type="EMBL" id="PIR07003.1"/>
    </source>
</evidence>